<feature type="transmembrane region" description="Helical" evidence="5">
    <location>
        <begin position="20"/>
        <end position="43"/>
    </location>
</feature>
<feature type="transmembrane region" description="Helical" evidence="5">
    <location>
        <begin position="334"/>
        <end position="352"/>
    </location>
</feature>
<keyword evidence="5" id="KW-0813">Transport</keyword>
<name>A0A7C4JKM1_9CREN</name>
<comment type="subcellular location">
    <subcellularLocation>
        <location evidence="5">Cell membrane</location>
        <topology evidence="5">Multi-pass membrane protein</topology>
    </subcellularLocation>
    <subcellularLocation>
        <location evidence="1">Membrane</location>
        <topology evidence="1">Multi-pass membrane protein</topology>
    </subcellularLocation>
</comment>
<feature type="transmembrane region" description="Helical" evidence="5">
    <location>
        <begin position="439"/>
        <end position="464"/>
    </location>
</feature>
<gene>
    <name evidence="8" type="ORF">ENU08_05285</name>
    <name evidence="7" type="ORF">ENU41_04580</name>
</gene>
<keyword evidence="3 5" id="KW-1133">Transmembrane helix</keyword>
<keyword evidence="2 5" id="KW-0812">Transmembrane</keyword>
<dbReference type="CDD" id="cd06261">
    <property type="entry name" value="TM_PBP2"/>
    <property type="match status" value="1"/>
</dbReference>
<comment type="caution">
    <text evidence="8">The sequence shown here is derived from an EMBL/GenBank/DDBJ whole genome shotgun (WGS) entry which is preliminary data.</text>
</comment>
<feature type="domain" description="ABC transmembrane type-1" evidence="6">
    <location>
        <begin position="269"/>
        <end position="461"/>
    </location>
</feature>
<proteinExistence type="inferred from homology"/>
<accession>A0A7C4JKM1</accession>
<keyword evidence="4 5" id="KW-0472">Membrane</keyword>
<dbReference type="PANTHER" id="PTHR43839">
    <property type="entry name" value="OPPC IN A BINDING PROTEIN-DEPENDENT TRANSPORT SYSTEM"/>
    <property type="match status" value="1"/>
</dbReference>
<feature type="transmembrane region" description="Helical" evidence="5">
    <location>
        <begin position="311"/>
        <end position="328"/>
    </location>
</feature>
<dbReference type="EMBL" id="DTCK01000032">
    <property type="protein sequence ID" value="HGQ35935.1"/>
    <property type="molecule type" value="Genomic_DNA"/>
</dbReference>
<evidence type="ECO:0000313" key="7">
    <source>
        <dbReference type="EMBL" id="HGQ35935.1"/>
    </source>
</evidence>
<dbReference type="PANTHER" id="PTHR43839:SF1">
    <property type="entry name" value="OPPC IN A BINDING PROTEIN-DEPENDENT TRANSPORT SYSTEM"/>
    <property type="match status" value="1"/>
</dbReference>
<dbReference type="SUPFAM" id="SSF161098">
    <property type="entry name" value="MetI-like"/>
    <property type="match status" value="1"/>
</dbReference>
<evidence type="ECO:0000256" key="2">
    <source>
        <dbReference type="ARBA" id="ARBA00022692"/>
    </source>
</evidence>
<evidence type="ECO:0000256" key="1">
    <source>
        <dbReference type="ARBA" id="ARBA00004141"/>
    </source>
</evidence>
<evidence type="ECO:0000256" key="3">
    <source>
        <dbReference type="ARBA" id="ARBA00022989"/>
    </source>
</evidence>
<dbReference type="GO" id="GO:0055085">
    <property type="term" value="P:transmembrane transport"/>
    <property type="evidence" value="ECO:0007669"/>
    <property type="project" value="InterPro"/>
</dbReference>
<dbReference type="PROSITE" id="PS50928">
    <property type="entry name" value="ABC_TM1"/>
    <property type="match status" value="1"/>
</dbReference>
<dbReference type="InterPro" id="IPR035906">
    <property type="entry name" value="MetI-like_sf"/>
</dbReference>
<dbReference type="InterPro" id="IPR000515">
    <property type="entry name" value="MetI-like"/>
</dbReference>
<dbReference type="EMBL" id="DTBD01000044">
    <property type="protein sequence ID" value="HGQ64639.1"/>
    <property type="molecule type" value="Genomic_DNA"/>
</dbReference>
<feature type="transmembrane region" description="Helical" evidence="5">
    <location>
        <begin position="267"/>
        <end position="290"/>
    </location>
</feature>
<protein>
    <submittedName>
        <fullName evidence="8">ABC transporter permease</fullName>
    </submittedName>
</protein>
<evidence type="ECO:0000313" key="8">
    <source>
        <dbReference type="EMBL" id="HGQ64639.1"/>
    </source>
</evidence>
<organism evidence="8">
    <name type="scientific">Ignisphaera aggregans</name>
    <dbReference type="NCBI Taxonomy" id="334771"/>
    <lineage>
        <taxon>Archaea</taxon>
        <taxon>Thermoproteota</taxon>
        <taxon>Thermoprotei</taxon>
        <taxon>Desulfurococcales</taxon>
        <taxon>Desulfurococcaceae</taxon>
        <taxon>Ignisphaera</taxon>
    </lineage>
</organism>
<evidence type="ECO:0000256" key="5">
    <source>
        <dbReference type="RuleBase" id="RU363032"/>
    </source>
</evidence>
<dbReference type="AlphaFoldDB" id="A0A7C4JKM1"/>
<reference evidence="8" key="1">
    <citation type="journal article" date="2020" name="mSystems">
        <title>Genome- and Community-Level Interaction Insights into Carbon Utilization and Element Cycling Functions of Hydrothermarchaeota in Hydrothermal Sediment.</title>
        <authorList>
            <person name="Zhou Z."/>
            <person name="Liu Y."/>
            <person name="Xu W."/>
            <person name="Pan J."/>
            <person name="Luo Z.H."/>
            <person name="Li M."/>
        </authorList>
    </citation>
    <scope>NUCLEOTIDE SEQUENCE [LARGE SCALE GENOMIC DNA]</scope>
    <source>
        <strain evidence="8">SpSt-637</strain>
        <strain evidence="7">SpSt-667</strain>
    </source>
</reference>
<feature type="transmembrane region" description="Helical" evidence="5">
    <location>
        <begin position="387"/>
        <end position="412"/>
    </location>
</feature>
<dbReference type="Gene3D" id="1.10.3720.10">
    <property type="entry name" value="MetI-like"/>
    <property type="match status" value="1"/>
</dbReference>
<evidence type="ECO:0000259" key="6">
    <source>
        <dbReference type="PROSITE" id="PS50928"/>
    </source>
</evidence>
<sequence>MPSNRRAIQMLRSLIRYKSFLIGLVILAFMAGLSIYATIAYPYDRTIKIWYDFRAWEDYPRLARPAWIKLFTGLNELEGTIILDSRLARGGFVKTHTPIVYGGEVKGTYIILESSFRYNYDVLPSQIVRWLYINSTKPVYIVIEWIKPDGTAINVSKLMLNQGEYYADLSGEGLDFTLEYSKYISTKLGESPKYLLDGITVLMGREDKSILYRNTVAPSKGTYRVIVRAESNDVNANVDIKINIYGTLYGIAGTDDRRRDLFIAITWGAPLALGFGFVASVLTTFIQMFVSALSAWYGGGVDTVIQRVNEIFMVLPFLPIVAMIALFYRLTIWSLLAVVVALGIWGGGLKTFRAMFLQIKEMPYIEASRAYGAGSMRIIIRYMIPRVLPVIIPTIVIATPSYVFLEAALALLGLSDPTSITWGKVLEEAYAGAAMYRGYYHWILFPSVMLVLISIAFASIGFTLDRIFNPRLKEM</sequence>
<dbReference type="Pfam" id="PF00528">
    <property type="entry name" value="BPD_transp_1"/>
    <property type="match status" value="1"/>
</dbReference>
<dbReference type="GO" id="GO:0005886">
    <property type="term" value="C:plasma membrane"/>
    <property type="evidence" value="ECO:0007669"/>
    <property type="project" value="UniProtKB-SubCell"/>
</dbReference>
<comment type="similarity">
    <text evidence="5">Belongs to the binding-protein-dependent transport system permease family.</text>
</comment>
<evidence type="ECO:0000256" key="4">
    <source>
        <dbReference type="ARBA" id="ARBA00023136"/>
    </source>
</evidence>